<accession>A0AAN0JQ77</accession>
<feature type="transmembrane region" description="Helical" evidence="1">
    <location>
        <begin position="105"/>
        <end position="131"/>
    </location>
</feature>
<evidence type="ECO:0000313" key="3">
    <source>
        <dbReference type="Proteomes" id="UP000007879"/>
    </source>
</evidence>
<dbReference type="GeneID" id="109587176"/>
<keyword evidence="1" id="KW-0472">Membrane</keyword>
<dbReference type="Proteomes" id="UP000007879">
    <property type="component" value="Unassembled WGS sequence"/>
</dbReference>
<evidence type="ECO:0000313" key="2">
    <source>
        <dbReference type="EnsemblMetazoa" id="XP_019858971.1"/>
    </source>
</evidence>
<keyword evidence="1" id="KW-0812">Transmembrane</keyword>
<keyword evidence="1" id="KW-1133">Transmembrane helix</keyword>
<proteinExistence type="predicted"/>
<dbReference type="AlphaFoldDB" id="A0AAN0JQ77"/>
<protein>
    <submittedName>
        <fullName evidence="2">Uncharacterized protein</fullName>
    </submittedName>
</protein>
<dbReference type="KEGG" id="aqu:109587176"/>
<organism evidence="2 3">
    <name type="scientific">Amphimedon queenslandica</name>
    <name type="common">Sponge</name>
    <dbReference type="NCBI Taxonomy" id="400682"/>
    <lineage>
        <taxon>Eukaryota</taxon>
        <taxon>Metazoa</taxon>
        <taxon>Porifera</taxon>
        <taxon>Demospongiae</taxon>
        <taxon>Heteroscleromorpha</taxon>
        <taxon>Haplosclerida</taxon>
        <taxon>Niphatidae</taxon>
        <taxon>Amphimedon</taxon>
    </lineage>
</organism>
<dbReference type="EnsemblMetazoa" id="XM_020003412.1">
    <property type="protein sequence ID" value="XP_019858971.1"/>
    <property type="gene ID" value="LOC109587176"/>
</dbReference>
<evidence type="ECO:0000256" key="1">
    <source>
        <dbReference type="SAM" id="Phobius"/>
    </source>
</evidence>
<sequence>MNWLPIPGASYYTVYYSSGCNVDSINVSNETNQSIILGLCSCLSFSLEMSVSIEINGIYYKGPRTAPTVTELPTVDLSSYSYTEAISTSSPTSASSDECMNTSTLYISLPILGISLFVNMILVCVVIGMCCKKKIVYSVK</sequence>
<reference evidence="2" key="2">
    <citation type="submission" date="2024-06" db="UniProtKB">
        <authorList>
            <consortium name="EnsemblMetazoa"/>
        </authorList>
    </citation>
    <scope>IDENTIFICATION</scope>
</reference>
<reference evidence="3" key="1">
    <citation type="journal article" date="2010" name="Nature">
        <title>The Amphimedon queenslandica genome and the evolution of animal complexity.</title>
        <authorList>
            <person name="Srivastava M."/>
            <person name="Simakov O."/>
            <person name="Chapman J."/>
            <person name="Fahey B."/>
            <person name="Gauthier M.E."/>
            <person name="Mitros T."/>
            <person name="Richards G.S."/>
            <person name="Conaco C."/>
            <person name="Dacre M."/>
            <person name="Hellsten U."/>
            <person name="Larroux C."/>
            <person name="Putnam N.H."/>
            <person name="Stanke M."/>
            <person name="Adamska M."/>
            <person name="Darling A."/>
            <person name="Degnan S.M."/>
            <person name="Oakley T.H."/>
            <person name="Plachetzki D.C."/>
            <person name="Zhai Y."/>
            <person name="Adamski M."/>
            <person name="Calcino A."/>
            <person name="Cummins S.F."/>
            <person name="Goodstein D.M."/>
            <person name="Harris C."/>
            <person name="Jackson D.J."/>
            <person name="Leys S.P."/>
            <person name="Shu S."/>
            <person name="Woodcroft B.J."/>
            <person name="Vervoort M."/>
            <person name="Kosik K.S."/>
            <person name="Manning G."/>
            <person name="Degnan B.M."/>
            <person name="Rokhsar D.S."/>
        </authorList>
    </citation>
    <scope>NUCLEOTIDE SEQUENCE [LARGE SCALE GENOMIC DNA]</scope>
</reference>
<keyword evidence="3" id="KW-1185">Reference proteome</keyword>
<name>A0AAN0JQ77_AMPQE</name>
<dbReference type="RefSeq" id="XP_019858971.1">
    <property type="nucleotide sequence ID" value="XM_020003412.1"/>
</dbReference>